<organism evidence="1 2">
    <name type="scientific">Raoultella planticola</name>
    <name type="common">Klebsiella planticola</name>
    <dbReference type="NCBI Taxonomy" id="575"/>
    <lineage>
        <taxon>Bacteria</taxon>
        <taxon>Pseudomonadati</taxon>
        <taxon>Pseudomonadota</taxon>
        <taxon>Gammaproteobacteria</taxon>
        <taxon>Enterobacterales</taxon>
        <taxon>Enterobacteriaceae</taxon>
        <taxon>Klebsiella/Raoultella group</taxon>
        <taxon>Raoultella</taxon>
    </lineage>
</organism>
<accession>A0A485AVE1</accession>
<reference evidence="1 2" key="1">
    <citation type="submission" date="2019-03" db="EMBL/GenBank/DDBJ databases">
        <authorList>
            <consortium name="Pathogen Informatics"/>
        </authorList>
    </citation>
    <scope>NUCLEOTIDE SEQUENCE [LARGE SCALE GENOMIC DNA]</scope>
    <source>
        <strain evidence="1 2">NCTC12998</strain>
    </source>
</reference>
<dbReference type="EMBL" id="CAADJE010000021">
    <property type="protein sequence ID" value="VFS63208.1"/>
    <property type="molecule type" value="Genomic_DNA"/>
</dbReference>
<gene>
    <name evidence="1" type="ORF">NCTC12998_02175</name>
</gene>
<protein>
    <submittedName>
        <fullName evidence="1">Uncharacterized protein</fullName>
    </submittedName>
</protein>
<dbReference type="AlphaFoldDB" id="A0A485AVE1"/>
<sequence>MQALEDNRRQRVTRALVQTIDAVIAFAGLANSVPR</sequence>
<proteinExistence type="predicted"/>
<evidence type="ECO:0000313" key="1">
    <source>
        <dbReference type="EMBL" id="VFS63208.1"/>
    </source>
</evidence>
<evidence type="ECO:0000313" key="2">
    <source>
        <dbReference type="Proteomes" id="UP000345637"/>
    </source>
</evidence>
<dbReference type="Proteomes" id="UP000345637">
    <property type="component" value="Unassembled WGS sequence"/>
</dbReference>
<name>A0A485AVE1_RAOPL</name>